<name>A0ABD1MSC7_9FABA</name>
<proteinExistence type="predicted"/>
<dbReference type="AlphaFoldDB" id="A0ABD1MSC7"/>
<dbReference type="PANTHER" id="PTHR33181:SF19">
    <property type="entry name" value="OS04G0658200 PROTEIN"/>
    <property type="match status" value="1"/>
</dbReference>
<comment type="caution">
    <text evidence="1">The sequence shown here is derived from an EMBL/GenBank/DDBJ whole genome shotgun (WGS) entry which is preliminary data.</text>
</comment>
<dbReference type="EMBL" id="JBGMDY010000004">
    <property type="protein sequence ID" value="KAL2338714.1"/>
    <property type="molecule type" value="Genomic_DNA"/>
</dbReference>
<keyword evidence="2" id="KW-1185">Reference proteome</keyword>
<reference evidence="1 2" key="1">
    <citation type="submission" date="2024-08" db="EMBL/GenBank/DDBJ databases">
        <title>Insights into the chromosomal genome structure of Flemingia macrophylla.</title>
        <authorList>
            <person name="Ding Y."/>
            <person name="Zhao Y."/>
            <person name="Bi W."/>
            <person name="Wu M."/>
            <person name="Zhao G."/>
            <person name="Gong Y."/>
            <person name="Li W."/>
            <person name="Zhang P."/>
        </authorList>
    </citation>
    <scope>NUCLEOTIDE SEQUENCE [LARGE SCALE GENOMIC DNA]</scope>
    <source>
        <strain evidence="1">DYQJB</strain>
        <tissue evidence="1">Leaf</tissue>
    </source>
</reference>
<dbReference type="Proteomes" id="UP001603857">
    <property type="component" value="Unassembled WGS sequence"/>
</dbReference>
<evidence type="ECO:0000313" key="2">
    <source>
        <dbReference type="Proteomes" id="UP001603857"/>
    </source>
</evidence>
<accession>A0ABD1MSC7</accession>
<evidence type="ECO:0000313" key="1">
    <source>
        <dbReference type="EMBL" id="KAL2338714.1"/>
    </source>
</evidence>
<organism evidence="1 2">
    <name type="scientific">Flemingia macrophylla</name>
    <dbReference type="NCBI Taxonomy" id="520843"/>
    <lineage>
        <taxon>Eukaryota</taxon>
        <taxon>Viridiplantae</taxon>
        <taxon>Streptophyta</taxon>
        <taxon>Embryophyta</taxon>
        <taxon>Tracheophyta</taxon>
        <taxon>Spermatophyta</taxon>
        <taxon>Magnoliopsida</taxon>
        <taxon>eudicotyledons</taxon>
        <taxon>Gunneridae</taxon>
        <taxon>Pentapetalae</taxon>
        <taxon>rosids</taxon>
        <taxon>fabids</taxon>
        <taxon>Fabales</taxon>
        <taxon>Fabaceae</taxon>
        <taxon>Papilionoideae</taxon>
        <taxon>50 kb inversion clade</taxon>
        <taxon>NPAAA clade</taxon>
        <taxon>indigoferoid/millettioid clade</taxon>
        <taxon>Phaseoleae</taxon>
        <taxon>Flemingia</taxon>
    </lineage>
</organism>
<protein>
    <submittedName>
        <fullName evidence="1">Uncharacterized protein</fullName>
    </submittedName>
</protein>
<gene>
    <name evidence="1" type="ORF">Fmac_013160</name>
</gene>
<dbReference type="PANTHER" id="PTHR33181">
    <property type="entry name" value="OS01G0778500 PROTEIN"/>
    <property type="match status" value="1"/>
</dbReference>
<sequence>MDWWLKIKKTWAALFIRVKLRKSRVTRGQVGLVAEHPNNVSDGLLKLRDDVQMCGSKDVEVMWNMLGLSLQLEQMEATRVSNEAKFPKSSCKQKSILKGFVLQYP</sequence>